<gene>
    <name evidence="9" type="ORF">SAMN04487966_10642</name>
</gene>
<feature type="transmembrane region" description="Helical" evidence="7">
    <location>
        <begin position="95"/>
        <end position="111"/>
    </location>
</feature>
<evidence type="ECO:0000256" key="6">
    <source>
        <dbReference type="ARBA" id="ARBA00023136"/>
    </source>
</evidence>
<comment type="subcellular location">
    <subcellularLocation>
        <location evidence="1">Cell membrane</location>
        <topology evidence="1">Multi-pass membrane protein</topology>
    </subcellularLocation>
</comment>
<dbReference type="EMBL" id="FPCG01000006">
    <property type="protein sequence ID" value="SFV23112.1"/>
    <property type="molecule type" value="Genomic_DNA"/>
</dbReference>
<evidence type="ECO:0000313" key="9">
    <source>
        <dbReference type="EMBL" id="SFV23112.1"/>
    </source>
</evidence>
<dbReference type="AlphaFoldDB" id="A0A1I7MMH4"/>
<dbReference type="GO" id="GO:0005886">
    <property type="term" value="C:plasma membrane"/>
    <property type="evidence" value="ECO:0007669"/>
    <property type="project" value="UniProtKB-SubCell"/>
</dbReference>
<sequence>MGAKKEQQSAPTKVLFRRHWLLVLLAALVFVGNNANGYMITGGFVLSYTTDPTQLNMPRTDVLLAVSMAAVVWMIFTVVAGALSDRIGRPRTYQIGYIWLLAMGLPLFWMINTGSLGLIYLSLAIFAVGLGLTYGPQAAMYSEVFPADVRFSGVSIAYALGAILGGAFSPMIAQALLQATGGTTAISLYLMGMSVVAFIAVSLFRDRRGMDLSINNQAEQEVGTTVLDHRDVPAAYDTTPARRR</sequence>
<keyword evidence="3" id="KW-1003">Cell membrane</keyword>
<dbReference type="InterPro" id="IPR020846">
    <property type="entry name" value="MFS_dom"/>
</dbReference>
<evidence type="ECO:0000259" key="8">
    <source>
        <dbReference type="PROSITE" id="PS50850"/>
    </source>
</evidence>
<evidence type="ECO:0000256" key="7">
    <source>
        <dbReference type="SAM" id="Phobius"/>
    </source>
</evidence>
<feature type="transmembrane region" description="Helical" evidence="7">
    <location>
        <begin position="61"/>
        <end position="83"/>
    </location>
</feature>
<evidence type="ECO:0000256" key="4">
    <source>
        <dbReference type="ARBA" id="ARBA00022692"/>
    </source>
</evidence>
<keyword evidence="10" id="KW-1185">Reference proteome</keyword>
<feature type="transmembrane region" description="Helical" evidence="7">
    <location>
        <begin position="183"/>
        <end position="204"/>
    </location>
</feature>
<dbReference type="Gene3D" id="1.20.1250.20">
    <property type="entry name" value="MFS general substrate transporter like domains"/>
    <property type="match status" value="1"/>
</dbReference>
<dbReference type="PANTHER" id="PTHR43045:SF1">
    <property type="entry name" value="SHIKIMATE TRANSPORTER"/>
    <property type="match status" value="1"/>
</dbReference>
<keyword evidence="2" id="KW-0813">Transport</keyword>
<evidence type="ECO:0000256" key="1">
    <source>
        <dbReference type="ARBA" id="ARBA00004651"/>
    </source>
</evidence>
<dbReference type="Proteomes" id="UP000198881">
    <property type="component" value="Unassembled WGS sequence"/>
</dbReference>
<dbReference type="InterPro" id="IPR011701">
    <property type="entry name" value="MFS"/>
</dbReference>
<evidence type="ECO:0000256" key="3">
    <source>
        <dbReference type="ARBA" id="ARBA00022475"/>
    </source>
</evidence>
<evidence type="ECO:0000256" key="2">
    <source>
        <dbReference type="ARBA" id="ARBA00022448"/>
    </source>
</evidence>
<organism evidence="9 10">
    <name type="scientific">Micrococcus terreus</name>
    <dbReference type="NCBI Taxonomy" id="574650"/>
    <lineage>
        <taxon>Bacteria</taxon>
        <taxon>Bacillati</taxon>
        <taxon>Actinomycetota</taxon>
        <taxon>Actinomycetes</taxon>
        <taxon>Micrococcales</taxon>
        <taxon>Micrococcaceae</taxon>
        <taxon>Micrococcus</taxon>
    </lineage>
</organism>
<reference evidence="9 10" key="1">
    <citation type="submission" date="2016-10" db="EMBL/GenBank/DDBJ databases">
        <authorList>
            <person name="de Groot N.N."/>
        </authorList>
    </citation>
    <scope>NUCLEOTIDE SEQUENCE [LARGE SCALE GENOMIC DNA]</scope>
    <source>
        <strain evidence="9 10">CGMCC 1.7054</strain>
    </source>
</reference>
<feature type="domain" description="Major facilitator superfamily (MFS) profile" evidence="8">
    <location>
        <begin position="1"/>
        <end position="209"/>
    </location>
</feature>
<accession>A0A1I7MMH4</accession>
<name>A0A1I7MMH4_9MICC</name>
<dbReference type="Pfam" id="PF07690">
    <property type="entry name" value="MFS_1"/>
    <property type="match status" value="1"/>
</dbReference>
<protein>
    <submittedName>
        <fullName evidence="9">Major Facilitator Superfamily protein</fullName>
    </submittedName>
</protein>
<dbReference type="SUPFAM" id="SSF103473">
    <property type="entry name" value="MFS general substrate transporter"/>
    <property type="match status" value="1"/>
</dbReference>
<keyword evidence="5 7" id="KW-1133">Transmembrane helix</keyword>
<keyword evidence="6 7" id="KW-0472">Membrane</keyword>
<dbReference type="PROSITE" id="PS50850">
    <property type="entry name" value="MFS"/>
    <property type="match status" value="1"/>
</dbReference>
<evidence type="ECO:0000256" key="5">
    <source>
        <dbReference type="ARBA" id="ARBA00022989"/>
    </source>
</evidence>
<dbReference type="PANTHER" id="PTHR43045">
    <property type="entry name" value="SHIKIMATE TRANSPORTER"/>
    <property type="match status" value="1"/>
</dbReference>
<dbReference type="GO" id="GO:0022857">
    <property type="term" value="F:transmembrane transporter activity"/>
    <property type="evidence" value="ECO:0007669"/>
    <property type="project" value="InterPro"/>
</dbReference>
<keyword evidence="4 7" id="KW-0812">Transmembrane</keyword>
<dbReference type="STRING" id="574650.SAMN04487966_10642"/>
<proteinExistence type="predicted"/>
<dbReference type="InterPro" id="IPR036259">
    <property type="entry name" value="MFS_trans_sf"/>
</dbReference>
<feature type="transmembrane region" description="Helical" evidence="7">
    <location>
        <begin position="156"/>
        <end position="177"/>
    </location>
</feature>
<evidence type="ECO:0000313" key="10">
    <source>
        <dbReference type="Proteomes" id="UP000198881"/>
    </source>
</evidence>
<feature type="transmembrane region" description="Helical" evidence="7">
    <location>
        <begin position="117"/>
        <end position="135"/>
    </location>
</feature>